<name>A0A7U2FE45_PHANO</name>
<dbReference type="Proteomes" id="UP000663193">
    <property type="component" value="Chromosome 15"/>
</dbReference>
<proteinExistence type="predicted"/>
<protein>
    <submittedName>
        <fullName evidence="1">Uncharacterized protein</fullName>
    </submittedName>
</protein>
<evidence type="ECO:0000313" key="2">
    <source>
        <dbReference type="Proteomes" id="UP000663193"/>
    </source>
</evidence>
<dbReference type="AlphaFoldDB" id="A0A7U2FE45"/>
<gene>
    <name evidence="1" type="ORF">JI435_102120</name>
</gene>
<evidence type="ECO:0000313" key="1">
    <source>
        <dbReference type="EMBL" id="QRD03433.1"/>
    </source>
</evidence>
<dbReference type="EMBL" id="CP069037">
    <property type="protein sequence ID" value="QRD03433.1"/>
    <property type="molecule type" value="Genomic_DNA"/>
</dbReference>
<organism evidence="1 2">
    <name type="scientific">Phaeosphaeria nodorum (strain SN15 / ATCC MYA-4574 / FGSC 10173)</name>
    <name type="common">Glume blotch fungus</name>
    <name type="synonym">Parastagonospora nodorum</name>
    <dbReference type="NCBI Taxonomy" id="321614"/>
    <lineage>
        <taxon>Eukaryota</taxon>
        <taxon>Fungi</taxon>
        <taxon>Dikarya</taxon>
        <taxon>Ascomycota</taxon>
        <taxon>Pezizomycotina</taxon>
        <taxon>Dothideomycetes</taxon>
        <taxon>Pleosporomycetidae</taxon>
        <taxon>Pleosporales</taxon>
        <taxon>Pleosporineae</taxon>
        <taxon>Phaeosphaeriaceae</taxon>
        <taxon>Parastagonospora</taxon>
    </lineage>
</organism>
<accession>A0A7U2FE45</accession>
<dbReference type="VEuPathDB" id="FungiDB:JI435_102120"/>
<dbReference type="OrthoDB" id="3800712at2759"/>
<sequence>MKISWTAPLLLYGEPATISSSLETRFGLSFSPTTIIASRFNATGSIELQSFPVSASYQEYYQEAVEKDHALSDDFDEARVKSIFESNIIPINTSLTEQLDHTPEFATLFTPSIFDWKTILAAGEAVFKDAQYMTRAAPSRQAACYGFGFLQCRNLGRSLSECNDHDPESLVLLFEYEKEYLYVWLVWVSFELEVHSAEHEKICKDCGEEFREAIGEAAYQERINKFVQDFLVQHVLPEHKREHIRAIIIAGEASAAAVKELGDAALEVVGTEEVKLLTDFEPSEVVAHGAAVFSRLTQEHPEHFGTTTGNIIPDDKEWAEMQARIERENEGHSEL</sequence>
<keyword evidence="2" id="KW-1185">Reference proteome</keyword>
<reference evidence="2" key="1">
    <citation type="journal article" date="2021" name="BMC Genomics">
        <title>Chromosome-level genome assembly and manually-curated proteome of model necrotroph Parastagonospora nodorum Sn15 reveals a genome-wide trove of candidate effector homologs, and redundancy of virulence-related functions within an accessory chromosome.</title>
        <authorList>
            <person name="Bertazzoni S."/>
            <person name="Jones D.A.B."/>
            <person name="Phan H.T."/>
            <person name="Tan K.-C."/>
            <person name="Hane J.K."/>
        </authorList>
    </citation>
    <scope>NUCLEOTIDE SEQUENCE [LARGE SCALE GENOMIC DNA]</scope>
    <source>
        <strain evidence="2">SN15 / ATCC MYA-4574 / FGSC 10173)</strain>
    </source>
</reference>